<evidence type="ECO:0000256" key="1">
    <source>
        <dbReference type="ARBA" id="ARBA00004225"/>
    </source>
</evidence>
<proteinExistence type="inferred from homology"/>
<keyword evidence="11" id="KW-1185">Reference proteome</keyword>
<evidence type="ECO:0000256" key="2">
    <source>
        <dbReference type="ARBA" id="ARBA00006375"/>
    </source>
</evidence>
<dbReference type="Proteomes" id="UP000695022">
    <property type="component" value="Unplaced"/>
</dbReference>
<dbReference type="GeneID" id="106813809"/>
<keyword evidence="4 9" id="KW-0812">Transmembrane</keyword>
<dbReference type="RefSeq" id="XP_014673522.1">
    <property type="nucleotide sequence ID" value="XM_014818036.1"/>
</dbReference>
<keyword evidence="8 9" id="KW-0472">Membrane</keyword>
<gene>
    <name evidence="12" type="primary">LOC106813809</name>
</gene>
<evidence type="ECO:0000256" key="5">
    <source>
        <dbReference type="ARBA" id="ARBA00022737"/>
    </source>
</evidence>
<keyword evidence="6" id="KW-1133">Transmembrane helix</keyword>
<feature type="repeat" description="Solcar" evidence="9">
    <location>
        <begin position="12"/>
        <end position="94"/>
    </location>
</feature>
<reference evidence="12" key="1">
    <citation type="submission" date="2025-08" db="UniProtKB">
        <authorList>
            <consortium name="RefSeq"/>
        </authorList>
    </citation>
    <scope>IDENTIFICATION</scope>
</reference>
<name>A0ABM1EMV1_PRICU</name>
<evidence type="ECO:0000256" key="9">
    <source>
        <dbReference type="PROSITE-ProRule" id="PRU00282"/>
    </source>
</evidence>
<sequence length="94" mass="10392">MTHNELRSHWLKEGAIGLGVGVLYGVTNVAVGHPFDTVKTKMQAQRGFESGNMLQTFGKTLRHQGIIGLYRGCIPPLWGSGIYRSAQFAVFEAW</sequence>
<comment type="subcellular location">
    <subcellularLocation>
        <location evidence="1">Mitochondrion membrane</location>
        <topology evidence="1">Multi-pass membrane protein</topology>
    </subcellularLocation>
</comment>
<evidence type="ECO:0000256" key="6">
    <source>
        <dbReference type="ARBA" id="ARBA00022989"/>
    </source>
</evidence>
<keyword evidence="3 10" id="KW-0813">Transport</keyword>
<evidence type="ECO:0000256" key="10">
    <source>
        <dbReference type="RuleBase" id="RU000488"/>
    </source>
</evidence>
<evidence type="ECO:0000256" key="7">
    <source>
        <dbReference type="ARBA" id="ARBA00023128"/>
    </source>
</evidence>
<dbReference type="InterPro" id="IPR023395">
    <property type="entry name" value="MCP_dom_sf"/>
</dbReference>
<dbReference type="InterPro" id="IPR050567">
    <property type="entry name" value="Mitochondrial_Carrier"/>
</dbReference>
<dbReference type="InterPro" id="IPR018108">
    <property type="entry name" value="MCP_transmembrane"/>
</dbReference>
<organism evidence="11 12">
    <name type="scientific">Priapulus caudatus</name>
    <name type="common">Priapulid worm</name>
    <dbReference type="NCBI Taxonomy" id="37621"/>
    <lineage>
        <taxon>Eukaryota</taxon>
        <taxon>Metazoa</taxon>
        <taxon>Ecdysozoa</taxon>
        <taxon>Scalidophora</taxon>
        <taxon>Priapulida</taxon>
        <taxon>Priapulimorpha</taxon>
        <taxon>Priapulimorphida</taxon>
        <taxon>Priapulidae</taxon>
        <taxon>Priapulus</taxon>
    </lineage>
</organism>
<comment type="similarity">
    <text evidence="2 10">Belongs to the mitochondrial carrier (TC 2.A.29) family.</text>
</comment>
<dbReference type="PANTHER" id="PTHR45624">
    <property type="entry name" value="MITOCHONDRIAL BASIC AMINO ACIDS TRANSPORTER-RELATED"/>
    <property type="match status" value="1"/>
</dbReference>
<keyword evidence="5" id="KW-0677">Repeat</keyword>
<protein>
    <submittedName>
        <fullName evidence="12">Mitochondrial arginine transporter BAC1-like</fullName>
    </submittedName>
</protein>
<accession>A0ABM1EMV1</accession>
<dbReference type="Pfam" id="PF00153">
    <property type="entry name" value="Mito_carr"/>
    <property type="match status" value="1"/>
</dbReference>
<dbReference type="PROSITE" id="PS50920">
    <property type="entry name" value="SOLCAR"/>
    <property type="match status" value="1"/>
</dbReference>
<dbReference type="SUPFAM" id="SSF103506">
    <property type="entry name" value="Mitochondrial carrier"/>
    <property type="match status" value="1"/>
</dbReference>
<dbReference type="Gene3D" id="1.50.40.10">
    <property type="entry name" value="Mitochondrial carrier domain"/>
    <property type="match status" value="1"/>
</dbReference>
<evidence type="ECO:0000256" key="3">
    <source>
        <dbReference type="ARBA" id="ARBA00022448"/>
    </source>
</evidence>
<evidence type="ECO:0000313" key="12">
    <source>
        <dbReference type="RefSeq" id="XP_014673522.1"/>
    </source>
</evidence>
<evidence type="ECO:0000256" key="8">
    <source>
        <dbReference type="ARBA" id="ARBA00023136"/>
    </source>
</evidence>
<dbReference type="PANTHER" id="PTHR45624:SF58">
    <property type="entry name" value="CARRIER PROTEIN, PUTATIVE-RELATED"/>
    <property type="match status" value="1"/>
</dbReference>
<evidence type="ECO:0000313" key="11">
    <source>
        <dbReference type="Proteomes" id="UP000695022"/>
    </source>
</evidence>
<keyword evidence="7" id="KW-0496">Mitochondrion</keyword>
<evidence type="ECO:0000256" key="4">
    <source>
        <dbReference type="ARBA" id="ARBA00022692"/>
    </source>
</evidence>